<feature type="transmembrane region" description="Helical" evidence="10">
    <location>
        <begin position="328"/>
        <end position="349"/>
    </location>
</feature>
<dbReference type="PROSITE" id="PS00211">
    <property type="entry name" value="ABC_TRANSPORTER_1"/>
    <property type="match status" value="1"/>
</dbReference>
<dbReference type="GO" id="GO:0016887">
    <property type="term" value="F:ATP hydrolysis activity"/>
    <property type="evidence" value="ECO:0007669"/>
    <property type="project" value="InterPro"/>
</dbReference>
<organism evidence="13 14">
    <name type="scientific">Acrodontium crateriforme</name>
    <dbReference type="NCBI Taxonomy" id="150365"/>
    <lineage>
        <taxon>Eukaryota</taxon>
        <taxon>Fungi</taxon>
        <taxon>Dikarya</taxon>
        <taxon>Ascomycota</taxon>
        <taxon>Pezizomycotina</taxon>
        <taxon>Dothideomycetes</taxon>
        <taxon>Dothideomycetidae</taxon>
        <taxon>Mycosphaerellales</taxon>
        <taxon>Teratosphaeriaceae</taxon>
        <taxon>Acrodontium</taxon>
    </lineage>
</organism>
<feature type="domain" description="ABC transporter" evidence="11">
    <location>
        <begin position="624"/>
        <end position="874"/>
    </location>
</feature>
<keyword evidence="6" id="KW-0067">ATP-binding</keyword>
<comment type="subcellular location">
    <subcellularLocation>
        <location evidence="1">Membrane</location>
        <topology evidence="1">Multi-pass membrane protein</topology>
    </subcellularLocation>
</comment>
<dbReference type="EMBL" id="CP138585">
    <property type="protein sequence ID" value="WPH01610.1"/>
    <property type="molecule type" value="Genomic_DNA"/>
</dbReference>
<dbReference type="InterPro" id="IPR003593">
    <property type="entry name" value="AAA+_ATPase"/>
</dbReference>
<dbReference type="CDD" id="cd03250">
    <property type="entry name" value="ABCC_MRP_domain1"/>
    <property type="match status" value="1"/>
</dbReference>
<keyword evidence="14" id="KW-1185">Reference proteome</keyword>
<keyword evidence="5" id="KW-0547">Nucleotide-binding</keyword>
<evidence type="ECO:0000256" key="2">
    <source>
        <dbReference type="ARBA" id="ARBA00022448"/>
    </source>
</evidence>
<evidence type="ECO:0000256" key="5">
    <source>
        <dbReference type="ARBA" id="ARBA00022741"/>
    </source>
</evidence>
<feature type="domain" description="ABC transporter" evidence="11">
    <location>
        <begin position="1280"/>
        <end position="1528"/>
    </location>
</feature>
<feature type="transmembrane region" description="Helical" evidence="10">
    <location>
        <begin position="424"/>
        <end position="450"/>
    </location>
</feature>
<feature type="domain" description="ABC transmembrane type-1" evidence="12">
    <location>
        <begin position="952"/>
        <end position="1241"/>
    </location>
</feature>
<evidence type="ECO:0000259" key="12">
    <source>
        <dbReference type="PROSITE" id="PS50929"/>
    </source>
</evidence>
<feature type="transmembrane region" description="Helical" evidence="10">
    <location>
        <begin position="96"/>
        <end position="113"/>
    </location>
</feature>
<dbReference type="InterPro" id="IPR011527">
    <property type="entry name" value="ABC1_TM_dom"/>
</dbReference>
<dbReference type="GO" id="GO:0140359">
    <property type="term" value="F:ABC-type transporter activity"/>
    <property type="evidence" value="ECO:0007669"/>
    <property type="project" value="InterPro"/>
</dbReference>
<dbReference type="SUPFAM" id="SSF52540">
    <property type="entry name" value="P-loop containing nucleoside triphosphate hydrolases"/>
    <property type="match status" value="2"/>
</dbReference>
<proteinExistence type="predicted"/>
<dbReference type="InterPro" id="IPR003439">
    <property type="entry name" value="ABC_transporter-like_ATP-bd"/>
</dbReference>
<dbReference type="PROSITE" id="PS50929">
    <property type="entry name" value="ABC_TM1F"/>
    <property type="match status" value="2"/>
</dbReference>
<feature type="transmembrane region" description="Helical" evidence="10">
    <location>
        <begin position="119"/>
        <end position="137"/>
    </location>
</feature>
<dbReference type="SMART" id="SM00382">
    <property type="entry name" value="AAA"/>
    <property type="match status" value="2"/>
</dbReference>
<feature type="compositionally biased region" description="Low complexity" evidence="9">
    <location>
        <begin position="1407"/>
        <end position="1419"/>
    </location>
</feature>
<gene>
    <name evidence="13" type="ORF">R9X50_00445800</name>
</gene>
<dbReference type="FunFam" id="3.40.50.300:FF:000838">
    <property type="entry name" value="ABC multidrug transporter (Eurofung)"/>
    <property type="match status" value="1"/>
</dbReference>
<evidence type="ECO:0000256" key="3">
    <source>
        <dbReference type="ARBA" id="ARBA00022692"/>
    </source>
</evidence>
<dbReference type="InterPro" id="IPR036640">
    <property type="entry name" value="ABC1_TM_sf"/>
</dbReference>
<feature type="transmembrane region" description="Helical" evidence="10">
    <location>
        <begin position="30"/>
        <end position="51"/>
    </location>
</feature>
<feature type="transmembrane region" description="Helical" evidence="10">
    <location>
        <begin position="296"/>
        <end position="316"/>
    </location>
</feature>
<dbReference type="PANTHER" id="PTHR24223">
    <property type="entry name" value="ATP-BINDING CASSETTE SUB-FAMILY C"/>
    <property type="match status" value="1"/>
</dbReference>
<keyword evidence="3 10" id="KW-0812">Transmembrane</keyword>
<dbReference type="Pfam" id="PF00664">
    <property type="entry name" value="ABC_membrane"/>
    <property type="match status" value="2"/>
</dbReference>
<evidence type="ECO:0000256" key="7">
    <source>
        <dbReference type="ARBA" id="ARBA00022989"/>
    </source>
</evidence>
<dbReference type="InterPro" id="IPR050173">
    <property type="entry name" value="ABC_transporter_C-like"/>
</dbReference>
<dbReference type="SUPFAM" id="SSF90123">
    <property type="entry name" value="ABC transporter transmembrane region"/>
    <property type="match status" value="2"/>
</dbReference>
<keyword evidence="8 10" id="KW-0472">Membrane</keyword>
<feature type="transmembrane region" description="Helical" evidence="10">
    <location>
        <begin position="949"/>
        <end position="972"/>
    </location>
</feature>
<evidence type="ECO:0000259" key="11">
    <source>
        <dbReference type="PROSITE" id="PS50893"/>
    </source>
</evidence>
<feature type="transmembrane region" description="Helical" evidence="10">
    <location>
        <begin position="1219"/>
        <end position="1239"/>
    </location>
</feature>
<evidence type="ECO:0000313" key="13">
    <source>
        <dbReference type="EMBL" id="WPH01610.1"/>
    </source>
</evidence>
<dbReference type="Gene3D" id="3.40.50.300">
    <property type="entry name" value="P-loop containing nucleotide triphosphate hydrolases"/>
    <property type="match status" value="2"/>
</dbReference>
<evidence type="ECO:0000256" key="6">
    <source>
        <dbReference type="ARBA" id="ARBA00022840"/>
    </source>
</evidence>
<feature type="transmembrane region" description="Helical" evidence="10">
    <location>
        <begin position="1100"/>
        <end position="1121"/>
    </location>
</feature>
<feature type="transmembrane region" description="Helical" evidence="10">
    <location>
        <begin position="1188"/>
        <end position="1207"/>
    </location>
</feature>
<feature type="transmembrane region" description="Helical" evidence="10">
    <location>
        <begin position="157"/>
        <end position="175"/>
    </location>
</feature>
<dbReference type="CDD" id="cd18596">
    <property type="entry name" value="ABC_6TM_VMR1_D1_like"/>
    <property type="match status" value="1"/>
</dbReference>
<dbReference type="Proteomes" id="UP001303373">
    <property type="component" value="Chromosome 6"/>
</dbReference>
<accession>A0AAQ3M687</accession>
<evidence type="ECO:0000256" key="9">
    <source>
        <dbReference type="SAM" id="MobiDB-lite"/>
    </source>
</evidence>
<dbReference type="Pfam" id="PF00005">
    <property type="entry name" value="ABC_tran"/>
    <property type="match status" value="2"/>
</dbReference>
<keyword evidence="2" id="KW-0813">Transport</keyword>
<feature type="domain" description="ABC transmembrane type-1" evidence="12">
    <location>
        <begin position="298"/>
        <end position="578"/>
    </location>
</feature>
<dbReference type="CDD" id="cd03244">
    <property type="entry name" value="ABCC_MRP_domain2"/>
    <property type="match status" value="1"/>
</dbReference>
<dbReference type="InterPro" id="IPR027417">
    <property type="entry name" value="P-loop_NTPase"/>
</dbReference>
<dbReference type="FunFam" id="1.20.1560.10:FF:000013">
    <property type="entry name" value="ABC transporter C family member 2"/>
    <property type="match status" value="1"/>
</dbReference>
<evidence type="ECO:0000256" key="10">
    <source>
        <dbReference type="SAM" id="Phobius"/>
    </source>
</evidence>
<feature type="transmembrane region" description="Helical" evidence="10">
    <location>
        <begin position="1070"/>
        <end position="1094"/>
    </location>
</feature>
<keyword evidence="4" id="KW-0677">Repeat</keyword>
<feature type="transmembrane region" description="Helical" evidence="10">
    <location>
        <begin position="997"/>
        <end position="1017"/>
    </location>
</feature>
<evidence type="ECO:0000313" key="14">
    <source>
        <dbReference type="Proteomes" id="UP001303373"/>
    </source>
</evidence>
<dbReference type="PROSITE" id="PS50893">
    <property type="entry name" value="ABC_TRANSPORTER_2"/>
    <property type="match status" value="2"/>
</dbReference>
<keyword evidence="7 10" id="KW-1133">Transmembrane helix</keyword>
<dbReference type="GO" id="GO:0005524">
    <property type="term" value="F:ATP binding"/>
    <property type="evidence" value="ECO:0007669"/>
    <property type="project" value="UniProtKB-KW"/>
</dbReference>
<feature type="transmembrane region" description="Helical" evidence="10">
    <location>
        <begin position="514"/>
        <end position="541"/>
    </location>
</feature>
<feature type="region of interest" description="Disordered" evidence="9">
    <location>
        <begin position="1401"/>
        <end position="1428"/>
    </location>
</feature>
<sequence>MSSTVPCSAPFWSHAHLSSCAQDRYLSNIIPIAFTLFSALLLLSVSIYFWIVASSKHGFQPLANIDEDQDHFSASECANPIGCSPRISPLVASGEAILLVADIALGLSVLITSHAPENFPALGSTTLSIYLLVLLLIRQVSNNALQSRLALQKHSVWLYVLQWCCGLPLVHAGVVDASWTTLNRNATITRFILYSLLITVHLTAPQVSDQRLDECVVRPSKSETASLFSSWTFYWIESLLWRAYKGQLRRSDIYELRGGLTANSVIADFHANQASSASLLRKLFVYFLPDILHQGAWATLTSITVFVPPHIIRLILNFIQSPENENKQYIATAWICIFGLLISGVVTALSDCQAEWIGKNMVVKMRAILIGEIYSKVLRRKVSVGSQVTDGNIVNLMSADAETAAQMTGMLHLSWVYFPVQLTIAIWLLYHILGISGIIGVVLMICLLPFNVFVSKGMMRAQENVLKAADERIQSSNEVLHNIRTIKYCAWEYPFRERVMSKRRAELKFQRTGYIWWSLSMTVFYSLPLIVTILTCFFYTVVFKNELGTATAFPALAVFSVVRIPLDRMADSISYLLQAHVSLVRVADFLAKDENSKLYQLRRCPGATNSTVGFKDATLFWPPKETKNPSESSNEETSAPAFNLHNLSIAFQEGGLSVVSGPSGSGKTSLLLSLLGEMDLASGQVCLPHQAQQDLNEYISMYRNLESFALVNTTAYCSQEPWILNRSIRANILLGMPLAAERYAEVIKAVALEKDLAELEQSDGTIAGENGSRLSGGQKQRVALARALYSLSKYVILDDCLSALDHSTANRIFFQAIKGPLMEGRTCILATHHTKLAMPYADLVVLLDDGQIKAQGKPDDLASKGVISIVPETGKLPTSAIIQTEPLQTRASYVGLSLETADISTDLADESNIEFREQEDRTDYEESTAEGAVSWSVILSYVNTMGGSAFWIIVLVGFVAQQVASLGTNLWIKRWAYQYDEAAKKQLSGDNDDNVNAAYYLGVYVAICLLCAMVTFLRDGITFYGALRASSRIYQGLLDSILHARLLFFDRTPIGQMINRFSQDVRVMDGAIASFSVSLLQLVVTLIMTIVVVSVVLPSFLFLTIFIVAAYYAVSVIYLGASRDLKRIESIERSPLYQQLGETVSGCVSIRASAYEGMFINMNNRLVDKLNMPIYLQWATKEWMTFRIGVLSSLIQFSTGAFVLWHMKSIEPGAAGLALTYAATFTETALFLVQLWAIVQQNFNSVERIKEYTEIDQEPKQALKNPDRPITDEWPDRGAIVISDYATKYSPELDRALNAISFKVDAGQRVAIVGRTGSGKSTLALSLIRGLEADNGSITIDGVDIASTTLHRLRSAVTVVPQDPILFDGSIRDNLDPLREHADTQILAILRDIQFTIQESSTLTEDASPSAPSTSSTTPQVNLDHSASSFSRGQKQLLCIARGLLRKSRVLVLDEATASIDHQTDEKIQACLKASLQKGTTVLTIAHRLLTIADYHHVVVLDSGRVVEQGSVAELLDRQTENSVFRRLCEESGDFDKIKRLAASLSLI</sequence>
<dbReference type="InterPro" id="IPR017871">
    <property type="entry name" value="ABC_transporter-like_CS"/>
</dbReference>
<reference evidence="13 14" key="1">
    <citation type="submission" date="2023-11" db="EMBL/GenBank/DDBJ databases">
        <title>An acidophilic fungus is an integral part of prey digestion in a carnivorous sundew plant.</title>
        <authorList>
            <person name="Tsai I.J."/>
        </authorList>
    </citation>
    <scope>NUCLEOTIDE SEQUENCE [LARGE SCALE GENOMIC DNA]</scope>
    <source>
        <strain evidence="13">169a</strain>
    </source>
</reference>
<evidence type="ECO:0000256" key="1">
    <source>
        <dbReference type="ARBA" id="ARBA00004141"/>
    </source>
</evidence>
<dbReference type="Gene3D" id="1.20.1560.10">
    <property type="entry name" value="ABC transporter type 1, transmembrane domain"/>
    <property type="match status" value="2"/>
</dbReference>
<dbReference type="GO" id="GO:0000329">
    <property type="term" value="C:fungal-type vacuole membrane"/>
    <property type="evidence" value="ECO:0007669"/>
    <property type="project" value="TreeGrafter"/>
</dbReference>
<evidence type="ECO:0000256" key="8">
    <source>
        <dbReference type="ARBA" id="ARBA00023136"/>
    </source>
</evidence>
<name>A0AAQ3M687_9PEZI</name>
<protein>
    <submittedName>
        <fullName evidence="13">Uncharacterized protein</fullName>
    </submittedName>
</protein>
<dbReference type="CDD" id="cd18604">
    <property type="entry name" value="ABC_6TM_VMR1_D2_like"/>
    <property type="match status" value="1"/>
</dbReference>
<evidence type="ECO:0000256" key="4">
    <source>
        <dbReference type="ARBA" id="ARBA00022737"/>
    </source>
</evidence>
<dbReference type="PANTHER" id="PTHR24223:SF353">
    <property type="entry name" value="ABC TRANSPORTER ATP-BINDING PROTEIN_PERMEASE VMR1-RELATED"/>
    <property type="match status" value="1"/>
</dbReference>